<organism evidence="2 3">
    <name type="scientific">Gordonia sputi NBRC 100414</name>
    <dbReference type="NCBI Taxonomy" id="1089453"/>
    <lineage>
        <taxon>Bacteria</taxon>
        <taxon>Bacillati</taxon>
        <taxon>Actinomycetota</taxon>
        <taxon>Actinomycetes</taxon>
        <taxon>Mycobacteriales</taxon>
        <taxon>Gordoniaceae</taxon>
        <taxon>Gordonia</taxon>
    </lineage>
</organism>
<comment type="caution">
    <text evidence="2">The sequence shown here is derived from an EMBL/GenBank/DDBJ whole genome shotgun (WGS) entry which is preliminary data.</text>
</comment>
<dbReference type="Proteomes" id="UP000005845">
    <property type="component" value="Unassembled WGS sequence"/>
</dbReference>
<evidence type="ECO:0000256" key="1">
    <source>
        <dbReference type="SAM" id="MobiDB-lite"/>
    </source>
</evidence>
<feature type="region of interest" description="Disordered" evidence="1">
    <location>
        <begin position="39"/>
        <end position="64"/>
    </location>
</feature>
<name>H5TZ02_9ACTN</name>
<dbReference type="AlphaFoldDB" id="H5TZ02"/>
<proteinExistence type="predicted"/>
<keyword evidence="3" id="KW-1185">Reference proteome</keyword>
<dbReference type="EMBL" id="BAFC01000049">
    <property type="protein sequence ID" value="GAB38710.1"/>
    <property type="molecule type" value="Genomic_DNA"/>
</dbReference>
<gene>
    <name evidence="2" type="ORF">GOSPT_049_00360</name>
</gene>
<evidence type="ECO:0000313" key="3">
    <source>
        <dbReference type="Proteomes" id="UP000005845"/>
    </source>
</evidence>
<sequence>MPHSPHSGQRPTHFATEWPHAEQRNVDLGFATNLSLGQATDTSRHADRDVSGGAVTLTHFPPAH</sequence>
<reference evidence="2 3" key="1">
    <citation type="submission" date="2012-02" db="EMBL/GenBank/DDBJ databases">
        <title>Whole genome shotgun sequence of Gordonia sputi NBRC 100414.</title>
        <authorList>
            <person name="Yoshida I."/>
            <person name="Hosoyama A."/>
            <person name="Tsuchikane K."/>
            <person name="Katsumata H."/>
            <person name="Yamazaki S."/>
            <person name="Fujita N."/>
        </authorList>
    </citation>
    <scope>NUCLEOTIDE SEQUENCE [LARGE SCALE GENOMIC DNA]</scope>
    <source>
        <strain evidence="2 3">NBRC 100414</strain>
    </source>
</reference>
<accession>H5TZ02</accession>
<evidence type="ECO:0000313" key="2">
    <source>
        <dbReference type="EMBL" id="GAB38710.1"/>
    </source>
</evidence>
<protein>
    <submittedName>
        <fullName evidence="2">Uncharacterized protein</fullName>
    </submittedName>
</protein>